<feature type="compositionally biased region" description="Low complexity" evidence="4">
    <location>
        <begin position="102"/>
        <end position="111"/>
    </location>
</feature>
<evidence type="ECO:0000256" key="1">
    <source>
        <dbReference type="ARBA" id="ARBA00006640"/>
    </source>
</evidence>
<reference evidence="6" key="1">
    <citation type="submission" date="2014-12" db="EMBL/GenBank/DDBJ databases">
        <title>Genome Sequence of Valsa Canker Pathogens Uncovers a Specific Adaption of Colonization on Woody Bark.</title>
        <authorList>
            <person name="Yin Z."/>
            <person name="Liu H."/>
            <person name="Gao X."/>
            <person name="Li Z."/>
            <person name="Song N."/>
            <person name="Ke X."/>
            <person name="Dai Q."/>
            <person name="Wu Y."/>
            <person name="Sun Y."/>
            <person name="Xu J.-R."/>
            <person name="Kang Z.K."/>
            <person name="Wang L."/>
            <person name="Huang L."/>
        </authorList>
    </citation>
    <scope>NUCLEOTIDE SEQUENCE [LARGE SCALE GENOMIC DNA]</scope>
    <source>
        <strain evidence="6">SXYL134</strain>
    </source>
</reference>
<evidence type="ECO:0000313" key="5">
    <source>
        <dbReference type="EMBL" id="KUI54965.1"/>
    </source>
</evidence>
<gene>
    <name evidence="5" type="ORF">VP1G_02372</name>
</gene>
<proteinExistence type="inferred from homology"/>
<feature type="compositionally biased region" description="Low complexity" evidence="4">
    <location>
        <begin position="50"/>
        <end position="61"/>
    </location>
</feature>
<evidence type="ECO:0000256" key="2">
    <source>
        <dbReference type="ARBA" id="ARBA00022980"/>
    </source>
</evidence>
<accession>A0A194UTE5</accession>
<evidence type="ECO:0000313" key="6">
    <source>
        <dbReference type="Proteomes" id="UP000078576"/>
    </source>
</evidence>
<dbReference type="Proteomes" id="UP000078576">
    <property type="component" value="Unassembled WGS sequence"/>
</dbReference>
<keyword evidence="6" id="KW-1185">Reference proteome</keyword>
<dbReference type="PANTHER" id="PTHR41237">
    <property type="entry name" value="37S RIBOSOMAL PROTEIN MRP21, MITOCHONDRIAL"/>
    <property type="match status" value="1"/>
</dbReference>
<dbReference type="GO" id="GO:0005763">
    <property type="term" value="C:mitochondrial small ribosomal subunit"/>
    <property type="evidence" value="ECO:0007669"/>
    <property type="project" value="TreeGrafter"/>
</dbReference>
<dbReference type="Pfam" id="PF01165">
    <property type="entry name" value="Ribosomal_S21"/>
    <property type="match status" value="1"/>
</dbReference>
<keyword evidence="3" id="KW-0687">Ribonucleoprotein</keyword>
<sequence>MPRMELRPIQTALLAGRAASRWTTSYSTSPMLPAFQRHFSTTMPIRSEAEAPAPAARSVAALRHRIEQQKQQQQQPQQPQPPRQPGSSSTSNMYSSFLSQKSSTPSSITGSTGTGTGTGNFADPWAQPNRARRPSTSPALRNRNTNQVIEDLGIFNELSNAPRPAADDFAAAHQHKKESVMDIKLRLRPSIGRTVHCGKGSRIDLARGLQMLNVQVRRNKVSQDLMRQRFHERPGLKRKRLRRERWRARFKDGFKATCGRVRELARQGW</sequence>
<dbReference type="AlphaFoldDB" id="A0A194UTE5"/>
<dbReference type="GO" id="GO:0003735">
    <property type="term" value="F:structural constituent of ribosome"/>
    <property type="evidence" value="ECO:0007669"/>
    <property type="project" value="InterPro"/>
</dbReference>
<dbReference type="EMBL" id="KN714677">
    <property type="protein sequence ID" value="KUI54965.1"/>
    <property type="molecule type" value="Genomic_DNA"/>
</dbReference>
<dbReference type="OrthoDB" id="2501249at2759"/>
<evidence type="ECO:0000256" key="3">
    <source>
        <dbReference type="ARBA" id="ARBA00023274"/>
    </source>
</evidence>
<dbReference type="InterPro" id="IPR001911">
    <property type="entry name" value="Ribosomal_bS21"/>
</dbReference>
<name>A0A194UTE5_CYTMA</name>
<protein>
    <recommendedName>
        <fullName evidence="7">37S ribosomal protein mrp21, mitochondrial</fullName>
    </recommendedName>
</protein>
<feature type="compositionally biased region" description="Polar residues" evidence="4">
    <location>
        <begin position="134"/>
        <end position="145"/>
    </location>
</feature>
<organism evidence="5 6">
    <name type="scientific">Cytospora mali</name>
    <name type="common">Apple Valsa canker fungus</name>
    <name type="synonym">Valsa mali</name>
    <dbReference type="NCBI Taxonomy" id="578113"/>
    <lineage>
        <taxon>Eukaryota</taxon>
        <taxon>Fungi</taxon>
        <taxon>Dikarya</taxon>
        <taxon>Ascomycota</taxon>
        <taxon>Pezizomycotina</taxon>
        <taxon>Sordariomycetes</taxon>
        <taxon>Sordariomycetidae</taxon>
        <taxon>Diaporthales</taxon>
        <taxon>Cytosporaceae</taxon>
        <taxon>Cytospora</taxon>
    </lineage>
</organism>
<keyword evidence="2" id="KW-0689">Ribosomal protein</keyword>
<evidence type="ECO:0008006" key="7">
    <source>
        <dbReference type="Google" id="ProtNLM"/>
    </source>
</evidence>
<feature type="compositionally biased region" description="Polar residues" evidence="4">
    <location>
        <begin position="86"/>
        <end position="101"/>
    </location>
</feature>
<evidence type="ECO:0000256" key="4">
    <source>
        <dbReference type="SAM" id="MobiDB-lite"/>
    </source>
</evidence>
<dbReference type="InterPro" id="IPR052837">
    <property type="entry name" value="Mitoribosomal_bS21"/>
</dbReference>
<feature type="region of interest" description="Disordered" evidence="4">
    <location>
        <begin position="48"/>
        <end position="145"/>
    </location>
</feature>
<dbReference type="PANTHER" id="PTHR41237:SF1">
    <property type="entry name" value="SMALL RIBOSOMAL SUBUNIT PROTEIN BS21M"/>
    <property type="match status" value="1"/>
</dbReference>
<comment type="similarity">
    <text evidence="1">Belongs to the bacterial ribosomal protein bS21 family.</text>
</comment>
<dbReference type="GO" id="GO:0070124">
    <property type="term" value="P:mitochondrial translational initiation"/>
    <property type="evidence" value="ECO:0007669"/>
    <property type="project" value="TreeGrafter"/>
</dbReference>
<dbReference type="STRING" id="694573.A0A194UTE5"/>